<reference evidence="2" key="1">
    <citation type="journal article" date="2015" name="Nature">
        <title>Complex archaea that bridge the gap between prokaryotes and eukaryotes.</title>
        <authorList>
            <person name="Spang A."/>
            <person name="Saw J.H."/>
            <person name="Jorgensen S.L."/>
            <person name="Zaremba-Niedzwiedzka K."/>
            <person name="Martijn J."/>
            <person name="Lind A.E."/>
            <person name="van Eijk R."/>
            <person name="Schleper C."/>
            <person name="Guy L."/>
            <person name="Ettema T.J."/>
        </authorList>
    </citation>
    <scope>NUCLEOTIDE SEQUENCE</scope>
</reference>
<gene>
    <name evidence="2" type="ORF">LCGC14_1753320</name>
</gene>
<keyword evidence="1" id="KW-0812">Transmembrane</keyword>
<keyword evidence="1" id="KW-0472">Membrane</keyword>
<evidence type="ECO:0008006" key="3">
    <source>
        <dbReference type="Google" id="ProtNLM"/>
    </source>
</evidence>
<dbReference type="AlphaFoldDB" id="A0A0F9JIC7"/>
<organism evidence="2">
    <name type="scientific">marine sediment metagenome</name>
    <dbReference type="NCBI Taxonomy" id="412755"/>
    <lineage>
        <taxon>unclassified sequences</taxon>
        <taxon>metagenomes</taxon>
        <taxon>ecological metagenomes</taxon>
    </lineage>
</organism>
<protein>
    <recommendedName>
        <fullName evidence="3">DUF4430 domain-containing protein</fullName>
    </recommendedName>
</protein>
<keyword evidence="1" id="KW-1133">Transmembrane helix</keyword>
<accession>A0A0F9JIC7</accession>
<dbReference type="EMBL" id="LAZR01016203">
    <property type="protein sequence ID" value="KKM05516.1"/>
    <property type="molecule type" value="Genomic_DNA"/>
</dbReference>
<evidence type="ECO:0000256" key="1">
    <source>
        <dbReference type="SAM" id="Phobius"/>
    </source>
</evidence>
<comment type="caution">
    <text evidence="2">The sequence shown here is derived from an EMBL/GenBank/DDBJ whole genome shotgun (WGS) entry which is preliminary data.</text>
</comment>
<name>A0A0F9JIC7_9ZZZZ</name>
<sequence length="146" mass="16876">MKKKIKYILIGIITISSFSVLVLFNFYISPDLQSNINQRIIENNNREKKFEVTNISVFIDYSGVQENDFFQNINLTNYKTTAFDALANSSVIRFKDDGRGLYVEEINGVGVGWIYWINNDPPPPMPSNYFNLVDNDTLNWKYVSVV</sequence>
<feature type="transmembrane region" description="Helical" evidence="1">
    <location>
        <begin position="7"/>
        <end position="28"/>
    </location>
</feature>
<evidence type="ECO:0000313" key="2">
    <source>
        <dbReference type="EMBL" id="KKM05516.1"/>
    </source>
</evidence>
<proteinExistence type="predicted"/>